<accession>A0ABT9W4Z7</accession>
<dbReference type="SUPFAM" id="SSF82866">
    <property type="entry name" value="Multidrug efflux transporter AcrB transmembrane domain"/>
    <property type="match status" value="2"/>
</dbReference>
<dbReference type="PANTHER" id="PTHR33406:SF6">
    <property type="entry name" value="MEMBRANE PROTEIN YDGH-RELATED"/>
    <property type="match status" value="1"/>
</dbReference>
<dbReference type="Proteomes" id="UP001235840">
    <property type="component" value="Unassembled WGS sequence"/>
</dbReference>
<reference evidence="12 13" key="1">
    <citation type="submission" date="2023-07" db="EMBL/GenBank/DDBJ databases">
        <title>Genomic Encyclopedia of Type Strains, Phase IV (KMG-IV): sequencing the most valuable type-strain genomes for metagenomic binning, comparative biology and taxonomic classification.</title>
        <authorList>
            <person name="Goeker M."/>
        </authorList>
    </citation>
    <scope>NUCLEOTIDE SEQUENCE [LARGE SCALE GENOMIC DNA]</scope>
    <source>
        <strain evidence="12 13">DSM 12751</strain>
    </source>
</reference>
<evidence type="ECO:0000256" key="5">
    <source>
        <dbReference type="ARBA" id="ARBA00022989"/>
    </source>
</evidence>
<dbReference type="InterPro" id="IPR000731">
    <property type="entry name" value="SSD"/>
</dbReference>
<keyword evidence="4 9" id="KW-0812">Transmembrane</keyword>
<feature type="transmembrane region" description="Helical" evidence="9">
    <location>
        <begin position="303"/>
        <end position="325"/>
    </location>
</feature>
<dbReference type="Gene3D" id="1.20.1640.10">
    <property type="entry name" value="Multidrug efflux transporter AcrB transmembrane domain"/>
    <property type="match status" value="2"/>
</dbReference>
<feature type="transmembrane region" description="Helical" evidence="9">
    <location>
        <begin position="256"/>
        <end position="276"/>
    </location>
</feature>
<feature type="chain" id="PRO_5046470625" evidence="10">
    <location>
        <begin position="24"/>
        <end position="1071"/>
    </location>
</feature>
<feature type="signal peptide" evidence="10">
    <location>
        <begin position="1"/>
        <end position="23"/>
    </location>
</feature>
<dbReference type="Pfam" id="PF03176">
    <property type="entry name" value="MMPL"/>
    <property type="match status" value="2"/>
</dbReference>
<evidence type="ECO:0000313" key="12">
    <source>
        <dbReference type="EMBL" id="MDQ0168324.1"/>
    </source>
</evidence>
<evidence type="ECO:0000313" key="13">
    <source>
        <dbReference type="Proteomes" id="UP001235840"/>
    </source>
</evidence>
<dbReference type="InterPro" id="IPR004869">
    <property type="entry name" value="MMPL_dom"/>
</dbReference>
<keyword evidence="6 9" id="KW-0472">Membrane</keyword>
<evidence type="ECO:0000256" key="2">
    <source>
        <dbReference type="ARBA" id="ARBA00010157"/>
    </source>
</evidence>
<feature type="transmembrane region" description="Helical" evidence="9">
    <location>
        <begin position="910"/>
        <end position="932"/>
    </location>
</feature>
<feature type="compositionally biased region" description="Polar residues" evidence="8">
    <location>
        <begin position="59"/>
        <end position="68"/>
    </location>
</feature>
<dbReference type="PANTHER" id="PTHR33406">
    <property type="entry name" value="MEMBRANE PROTEIN MJ1562-RELATED"/>
    <property type="match status" value="1"/>
</dbReference>
<evidence type="ECO:0000256" key="4">
    <source>
        <dbReference type="ARBA" id="ARBA00022692"/>
    </source>
</evidence>
<keyword evidence="7" id="KW-0175">Coiled coil</keyword>
<evidence type="ECO:0000259" key="11">
    <source>
        <dbReference type="PROSITE" id="PS50156"/>
    </source>
</evidence>
<gene>
    <name evidence="12" type="ORF">J2S11_004286</name>
</gene>
<sequence length="1071" mass="118989">MKYILKMKWLVLILWLVASVALAVTAPNLSHLVRDKGQISVPDGYSSSFAQQLLREMRSQSQSTTGSSELPPDSSDTKRPTPPSPLTSVVLVLHNQDPIRTNLNEAERAIQLLEENKNELEISSITTHFKRAELANQLVSNDERTVLAFLNIRLSMIDNPENLQMLYDTLEGISLEHYFTSNWMIENDVLQSSQVGLKRTEMLTVIFILVVLLLVFRSVVAPLIPMVTVGVSYIISQSIVAYLAEYIDFPLSTFTQIFMVAVLFGIGTDYCILLISRFKEELAKSRTSSEAVINTYKTAGKTVFYASLAGIVGFGSIGFSTFIVFQSAAAVAIGVFILLLALVTLVPVFLALLGERIFWPRKKSLSHTESRFWSFAGRFSFKRPIITLLLLVLVVVPLLFNYKGNLSFNSLEEIGDGYASVRGFNLIAQSFGPGQTLPGRIVLKSSRPLDNQNDLAIIEQISGEVAAINGIHSVRSVTRPFGETIPELLVTSQAGTLEDGLEEGYDGLSLIRRGLIETNIELKQSIPEFGFATNSVGDLLQGTTALKHGITELGTGLKQIEDGLHEGSRGANEIKNGLEEARAQTEQLIFYLERLHEGYTELEEGISEFEQRYSSIEENMSQLEDILESADQHVQSLEARYPELTGDNDFEALRDALELSQNATEQMSSLNEEFSEFSGQVREANQGLSEIIDGQRLLAEGLQELRDGVALLQNGIEQAAQGQNEARSHLPSFSSGLDEMYTGQTLLKQAFEELDEQIQALTEGLEQSTDGLEQVTLGLNDARDYLQDLSSSGSRIGWFLPSAVMQRAEMDTAMNTYMSADRNITSFDVIFSDNPYAENTLRRINEIETAIMRAITGTGLEAQFAIGGVTSVYHDLSLISNSDFNRTIVIMLLGIFVILVVLLRSLLMPIYLILSLILSYYTSLAVTELIFVDILGYSGISWSVPFFSFVLLIALGVDYCMFLMHRFNEYTAFSVEEAMQRAMRNMGTVIISAVIILGGTFSAMFPSGVLSLLQIATMMLTGLLLYTFVFLPFFTPIMIKLFHTANWWPFQRAGKPKFKNEDENEQDLIGN</sequence>
<protein>
    <submittedName>
        <fullName evidence="12">RND superfamily putative drug exporter</fullName>
    </submittedName>
</protein>
<dbReference type="RefSeq" id="WP_307397979.1">
    <property type="nucleotide sequence ID" value="NZ_BAAADK010000016.1"/>
</dbReference>
<comment type="similarity">
    <text evidence="2">Belongs to the resistance-nodulation-cell division (RND) (TC 2.A.6) family. MmpL subfamily.</text>
</comment>
<comment type="caution">
    <text evidence="12">The sequence shown here is derived from an EMBL/GenBank/DDBJ whole genome shotgun (WGS) entry which is preliminary data.</text>
</comment>
<comment type="subcellular location">
    <subcellularLocation>
        <location evidence="1">Cell membrane</location>
        <topology evidence="1">Multi-pass membrane protein</topology>
    </subcellularLocation>
</comment>
<keyword evidence="10" id="KW-0732">Signal</keyword>
<dbReference type="Gene3D" id="1.10.287.950">
    <property type="entry name" value="Methyl-accepting chemotaxis protein"/>
    <property type="match status" value="2"/>
</dbReference>
<feature type="transmembrane region" description="Helical" evidence="9">
    <location>
        <begin position="944"/>
        <end position="964"/>
    </location>
</feature>
<organism evidence="12 13">
    <name type="scientific">Caldalkalibacillus horti</name>
    <dbReference type="NCBI Taxonomy" id="77523"/>
    <lineage>
        <taxon>Bacteria</taxon>
        <taxon>Bacillati</taxon>
        <taxon>Bacillota</taxon>
        <taxon>Bacilli</taxon>
        <taxon>Bacillales</taxon>
        <taxon>Bacillaceae</taxon>
        <taxon>Caldalkalibacillus</taxon>
    </lineage>
</organism>
<keyword evidence="13" id="KW-1185">Reference proteome</keyword>
<evidence type="ECO:0000256" key="8">
    <source>
        <dbReference type="SAM" id="MobiDB-lite"/>
    </source>
</evidence>
<evidence type="ECO:0000256" key="7">
    <source>
        <dbReference type="SAM" id="Coils"/>
    </source>
</evidence>
<dbReference type="InterPro" id="IPR050545">
    <property type="entry name" value="Mycobact_MmpL"/>
</dbReference>
<feature type="region of interest" description="Disordered" evidence="8">
    <location>
        <begin position="56"/>
        <end position="87"/>
    </location>
</feature>
<evidence type="ECO:0000256" key="1">
    <source>
        <dbReference type="ARBA" id="ARBA00004651"/>
    </source>
</evidence>
<evidence type="ECO:0000256" key="3">
    <source>
        <dbReference type="ARBA" id="ARBA00022475"/>
    </source>
</evidence>
<feature type="transmembrane region" description="Helical" evidence="9">
    <location>
        <begin position="385"/>
        <end position="402"/>
    </location>
</feature>
<feature type="domain" description="SSD" evidence="11">
    <location>
        <begin position="913"/>
        <end position="1041"/>
    </location>
</feature>
<evidence type="ECO:0000256" key="9">
    <source>
        <dbReference type="SAM" id="Phobius"/>
    </source>
</evidence>
<evidence type="ECO:0000256" key="10">
    <source>
        <dbReference type="SAM" id="SignalP"/>
    </source>
</evidence>
<feature type="coiled-coil region" evidence="7">
    <location>
        <begin position="592"/>
        <end position="673"/>
    </location>
</feature>
<dbReference type="EMBL" id="JAUSTY010000028">
    <property type="protein sequence ID" value="MDQ0168324.1"/>
    <property type="molecule type" value="Genomic_DNA"/>
</dbReference>
<feature type="transmembrane region" description="Helical" evidence="9">
    <location>
        <begin position="331"/>
        <end position="353"/>
    </location>
</feature>
<feature type="transmembrane region" description="Helical" evidence="9">
    <location>
        <begin position="985"/>
        <end position="1005"/>
    </location>
</feature>
<keyword evidence="3" id="KW-1003">Cell membrane</keyword>
<dbReference type="SUPFAM" id="SSF58104">
    <property type="entry name" value="Methyl-accepting chemotaxis protein (MCP) signaling domain"/>
    <property type="match status" value="1"/>
</dbReference>
<evidence type="ECO:0000256" key="6">
    <source>
        <dbReference type="ARBA" id="ARBA00023136"/>
    </source>
</evidence>
<feature type="transmembrane region" description="Helical" evidence="9">
    <location>
        <begin position="202"/>
        <end position="220"/>
    </location>
</feature>
<name>A0ABT9W4Z7_9BACI</name>
<proteinExistence type="inferred from homology"/>
<feature type="transmembrane region" description="Helical" evidence="9">
    <location>
        <begin position="1011"/>
        <end position="1034"/>
    </location>
</feature>
<dbReference type="PROSITE" id="PS50156">
    <property type="entry name" value="SSD"/>
    <property type="match status" value="1"/>
</dbReference>
<feature type="transmembrane region" description="Helical" evidence="9">
    <location>
        <begin position="884"/>
        <end position="903"/>
    </location>
</feature>
<keyword evidence="5 9" id="KW-1133">Transmembrane helix</keyword>